<accession>A0A0G1IZ14</accession>
<reference evidence="3 4" key="1">
    <citation type="journal article" date="2015" name="Nature">
        <title>rRNA introns, odd ribosomes, and small enigmatic genomes across a large radiation of phyla.</title>
        <authorList>
            <person name="Brown C.T."/>
            <person name="Hug L.A."/>
            <person name="Thomas B.C."/>
            <person name="Sharon I."/>
            <person name="Castelle C.J."/>
            <person name="Singh A."/>
            <person name="Wilkins M.J."/>
            <person name="Williams K.H."/>
            <person name="Banfield J.F."/>
        </authorList>
    </citation>
    <scope>NUCLEOTIDE SEQUENCE [LARGE SCALE GENOMIC DNA]</scope>
</reference>
<dbReference type="PANTHER" id="PTHR43639:SF1">
    <property type="entry name" value="SHORT-CHAIN DEHYDROGENASE_REDUCTASE FAMILY PROTEIN"/>
    <property type="match status" value="1"/>
</dbReference>
<evidence type="ECO:0000313" key="4">
    <source>
        <dbReference type="Proteomes" id="UP000034652"/>
    </source>
</evidence>
<sequence length="215" mass="23096">MGSAIARQLSADGFKVALLYFGAVESDVEKIIASLNGQGHKAYRCDIRDETEVNNAIKKIAEDFGEIDACIHAAESKINRSFLRELSGSQFRRQFEAGVFGGFNFMKACASYMKKSGGVIIGITSSSAKSGSVYGKMGAYVTAKYALSGLLRALAKELASDNIWVHEVAPGFLRGGLNKDLPAEISEFLSKKNDSGYPSSVENVAKMVALLCSEN</sequence>
<dbReference type="Gene3D" id="3.40.50.720">
    <property type="entry name" value="NAD(P)-binding Rossmann-like Domain"/>
    <property type="match status" value="1"/>
</dbReference>
<name>A0A0G1IZ14_9BACT</name>
<dbReference type="PANTHER" id="PTHR43639">
    <property type="entry name" value="OXIDOREDUCTASE, SHORT-CHAIN DEHYDROGENASE/REDUCTASE FAMILY (AFU_ORTHOLOGUE AFUA_5G02870)"/>
    <property type="match status" value="1"/>
</dbReference>
<dbReference type="InterPro" id="IPR036291">
    <property type="entry name" value="NAD(P)-bd_dom_sf"/>
</dbReference>
<keyword evidence="2" id="KW-0560">Oxidoreductase</keyword>
<dbReference type="GO" id="GO:0016491">
    <property type="term" value="F:oxidoreductase activity"/>
    <property type="evidence" value="ECO:0007669"/>
    <property type="project" value="UniProtKB-KW"/>
</dbReference>
<evidence type="ECO:0000313" key="3">
    <source>
        <dbReference type="EMBL" id="KKT64290.1"/>
    </source>
</evidence>
<dbReference type="SUPFAM" id="SSF51735">
    <property type="entry name" value="NAD(P)-binding Rossmann-fold domains"/>
    <property type="match status" value="1"/>
</dbReference>
<organism evidence="3 4">
    <name type="scientific">Candidatus Giovannonibacteria bacterium GW2011_GWA1_44_29</name>
    <dbReference type="NCBI Taxonomy" id="1618646"/>
    <lineage>
        <taxon>Bacteria</taxon>
        <taxon>Candidatus Giovannoniibacteriota</taxon>
    </lineage>
</organism>
<comment type="caution">
    <text evidence="3">The sequence shown here is derived from an EMBL/GenBank/DDBJ whole genome shotgun (WGS) entry which is preliminary data.</text>
</comment>
<dbReference type="AlphaFoldDB" id="A0A0G1IZ14"/>
<evidence type="ECO:0000256" key="2">
    <source>
        <dbReference type="ARBA" id="ARBA00023002"/>
    </source>
</evidence>
<evidence type="ECO:0000256" key="1">
    <source>
        <dbReference type="ARBA" id="ARBA00006484"/>
    </source>
</evidence>
<proteinExistence type="inferred from homology"/>
<gene>
    <name evidence="3" type="ORF">UW57_C0001G0017</name>
</gene>
<dbReference type="CDD" id="cd05233">
    <property type="entry name" value="SDR_c"/>
    <property type="match status" value="1"/>
</dbReference>
<dbReference type="STRING" id="1618646.UW57_C0001G0017"/>
<dbReference type="InterPro" id="IPR020904">
    <property type="entry name" value="Sc_DH/Rdtase_CS"/>
</dbReference>
<comment type="similarity">
    <text evidence="1">Belongs to the short-chain dehydrogenases/reductases (SDR) family.</text>
</comment>
<dbReference type="Proteomes" id="UP000034652">
    <property type="component" value="Unassembled WGS sequence"/>
</dbReference>
<dbReference type="PROSITE" id="PS00061">
    <property type="entry name" value="ADH_SHORT"/>
    <property type="match status" value="1"/>
</dbReference>
<dbReference type="InterPro" id="IPR002347">
    <property type="entry name" value="SDR_fam"/>
</dbReference>
<dbReference type="PRINTS" id="PR00081">
    <property type="entry name" value="GDHRDH"/>
</dbReference>
<dbReference type="Pfam" id="PF13561">
    <property type="entry name" value="adh_short_C2"/>
    <property type="match status" value="1"/>
</dbReference>
<protein>
    <submittedName>
        <fullName evidence="3">3-oxoacyl-(Acyl-carrier protein) reductase</fullName>
    </submittedName>
</protein>
<dbReference type="EMBL" id="LCIV01000001">
    <property type="protein sequence ID" value="KKT64290.1"/>
    <property type="molecule type" value="Genomic_DNA"/>
</dbReference>